<dbReference type="Proteomes" id="UP000004728">
    <property type="component" value="Unassembled WGS sequence"/>
</dbReference>
<protein>
    <submittedName>
        <fullName evidence="1">Uncharacterized protein</fullName>
    </submittedName>
</protein>
<sequence length="139" mass="15305">MYVHAKFPAECVWEERTAGPAGRTGIGEAVNPSAEVRASRARQGSGRAAVRITRAFGIGICLAMRASDIAISLRPLSPRKTRTNARTSCGRPYCGNPLWCQLCVYDPVLKHTISRLGRTLLPHCTLRFSCREPRAHTNE</sequence>
<dbReference type="STRING" id="983920.Y88_2197"/>
<dbReference type="HOGENOM" id="CLU_1843063_0_0_5"/>
<accession>F1Z5E3</accession>
<evidence type="ECO:0000313" key="1">
    <source>
        <dbReference type="EMBL" id="EGD60323.1"/>
    </source>
</evidence>
<name>F1Z5E3_9SPHN</name>
<keyword evidence="2" id="KW-1185">Reference proteome</keyword>
<dbReference type="EMBL" id="AEWJ01000023">
    <property type="protein sequence ID" value="EGD60323.1"/>
    <property type="molecule type" value="Genomic_DNA"/>
</dbReference>
<gene>
    <name evidence="1" type="ORF">Y88_2197</name>
</gene>
<proteinExistence type="predicted"/>
<reference evidence="1 2" key="1">
    <citation type="journal article" date="2012" name="J. Bacteriol.">
        <title>Draft Genome Sequence of Novosphingobium nitrogenifigens Y88T.</title>
        <authorList>
            <person name="Strabala T.J."/>
            <person name="Macdonald L."/>
            <person name="Liu V."/>
            <person name="Smit A.M."/>
        </authorList>
    </citation>
    <scope>NUCLEOTIDE SEQUENCE [LARGE SCALE GENOMIC DNA]</scope>
    <source>
        <strain evidence="1 2">DSM 19370</strain>
    </source>
</reference>
<organism evidence="1 2">
    <name type="scientific">Novosphingobium nitrogenifigens DSM 19370</name>
    <dbReference type="NCBI Taxonomy" id="983920"/>
    <lineage>
        <taxon>Bacteria</taxon>
        <taxon>Pseudomonadati</taxon>
        <taxon>Pseudomonadota</taxon>
        <taxon>Alphaproteobacteria</taxon>
        <taxon>Sphingomonadales</taxon>
        <taxon>Sphingomonadaceae</taxon>
        <taxon>Novosphingobium</taxon>
    </lineage>
</organism>
<dbReference type="AlphaFoldDB" id="F1Z5E3"/>
<comment type="caution">
    <text evidence="1">The sequence shown here is derived from an EMBL/GenBank/DDBJ whole genome shotgun (WGS) entry which is preliminary data.</text>
</comment>
<dbReference type="InParanoid" id="F1Z5E3"/>
<evidence type="ECO:0000313" key="2">
    <source>
        <dbReference type="Proteomes" id="UP000004728"/>
    </source>
</evidence>